<dbReference type="InterPro" id="IPR006530">
    <property type="entry name" value="YD"/>
</dbReference>
<dbReference type="InterPro" id="IPR031325">
    <property type="entry name" value="RHS_repeat"/>
</dbReference>
<sequence>MSENAGRRSLWRPAVMVRLSRFRSVAAVTAVTVLASVLVAPPFAKATAAFDPKPLQKVPSVPVTKVLARARTADPATAAAAVPRVAPRWPAPGTATVDLVPPTGVTTTGRSTAGPAVRAGALPVTVRALDDGTTETRTAAGAAPTTRVRVELLDRARTARTWKDSLLIRVSAAAAGTKALVRLSVRYTDFRTAYGADWASRLRLHTLPECALTRPGDADCQPVPLASTNNVGTGEVTADVLVPGATAATLAADTGALLGLTAGPSGPSGDYAATSLQASATWQAGGSSGDFNWSYPLRVPPSAGGPAPSLGLAYSSQSVDGRTDASNNQPSVVGEGFDLSVGGFIERRYKTCADDMGGTANNTVKTGDRCWGTDNASLSMAGHAGELIYNASEGVWHLRRDDGTRVEHLLGAANWADRGEYWKVTTVDGTQYFFGRNQLPGWTQGRPDQESTQYTPVFGNNTGEPCHLATFNTSWCRQVYRWNLDYVVDVHGNSMSLWYTKEFNSYARNANQHDPQPYVRAATLSRIDYGTRADAEFGVAPMRVEFGYADRCDADCATHDGTHWTDTPWDSECAGDPCTNGSPTFWTTRRLATITTRVWGGSAYRDVDRWSLRHTYPDPGDATRAGLWLAGLTRTGLVGGSASLPEITFGGVQLRNRVDTEDDQLPQMNWWRVRSIMNETGGEVTVDYSAPECVAGSHMPVSPESNTMRCGPVLGMFPGDPNKIDWFHKYLVTAVMQTDHTGGGVRTVAAYEYVGTPAWHHDDIDGLTPPDRVSWGQWRGYDRVRVRQGDPGEQTLAETLFYRGMDGDALPGGGVRNAQVSASEGAPVADSDAFAGMPRETIAYELPSMTVVGASISDAWQSAPTASRTVGDETVHSRLVRVSGTRKRLLLDGGRGFQRSSTSTTFGALGLPTALEDRGDDAVAGDERCTRYTYLTNPDAWLMVGVSRIQTLALRCDQSPTSAADVISDVRSSFDGRPWGIAPTLGDITTSESISAWSTGTATYLTTRRWAYDAYGRVTDTWDALGNRSTTAYTPASGAPITAITTTNALMHRETATNEPAWGQPLSTTDANGKRTDLVYDPLGHLTKVWQPGRTKDVDQPNYQFGYTIRNDGATVVTTKTLNPAGAYVTSYKLYDALMRERQTQSPSPVAGGRIVADRFYDSQGRVSLTYNPYYNSSPPGPDLVRPINAGLVPSQTRTVFDGVGRETATIFQPGGTEKWRVSTTYGGDHIDQVPPLGSSATSVRKDIRGNAISLRQYHGNTVSGTPDVTTYTYGRQGLLEKVVDPAGNTWRSTYDLRGRVISTSDPDTGVSQLAYNNADQVTLSTDARQVKIAYKYDALGRITATHDNSLTGTQRTGWTYDTLAKGYPTASTRYDSAGNAYTITATGYTDRYQPTGQTVSIPAVEGTALARDYTFGLTYNTNGSLKETSLPAVGGLAAEKLKYGYDALGLPSTLTATYAGATTSYVASTSFSELGDLLQIKRSTGTGGSVYQDFTYETDTRRLHQNTVSRTAVAPNVVRDVTYTYDNSGNLIKAVDAPPSTAPDTQCYKQDYLSRLVEAWTPASGTCGTPTAAGLGGPAPYWHSFTYDVTGNRRTQVEHAITGDTTTSYTQPAAGAGQPHTLTSSTTVGPGGTSNRNYSYDPTGNTLTRPGTTTGTQQNLTWDAEGKLSSLTESGASTTYLYAANGDRLLRRDPTTVTLYLGSTELRLTRTTGALSATRYYQHAGQPTAVRTPGAGVCWLLADPQGTASIAITASNQQAQIRRQAPFGTPRGSQPPSWPGERGFVGGDQDPTGLTHLGAREYDPATGRFISADPLLNIGDPQQMHGYAYANNDPVNRSDPSGLMLSGVDWGDLWNSTSDTIVEYGTLAICAGVITGTPILAVFVASIPMICGGLAGAAVYMNEVLRGDHDFDLLELLHAVLVGAALEMGGELLADALHLLASAIKAIGGETFGRALDKIVSLLEGKASAADPPKTPSDPALTTPDRPTARGRGENPMPKDPPNTAPDNATSTAGDKPSTNDTPSTETDAGGSSNPSCLNSFDPATPVLLADGSVKPIDDIAVGDQVLATNPETGESRPQPVRLLHDNLDTDLSDVTVVTATGVVTLHTTQAHPFWDDTDRSWVYAGSLRPGHRLRTPDGVVTVHEVLNRAGAARMLNLTVANLHTYYVLAGNTPVLVHNSNCWSTTTENAGDLAGKYTPGQSTRDPASQWYHEELSNEDLLNSINNAAEGDGIVVSRNGTILGGHHRWDELMARIADGRIDPNAPINIQIYG</sequence>
<dbReference type="Gene3D" id="2.170.16.10">
    <property type="entry name" value="Hedgehog/Intein (Hint) domain"/>
    <property type="match status" value="1"/>
</dbReference>
<dbReference type="NCBIfam" id="TIGR03696">
    <property type="entry name" value="Rhs_assc_core"/>
    <property type="match status" value="1"/>
</dbReference>
<dbReference type="InterPro" id="IPR030934">
    <property type="entry name" value="Intein_C"/>
</dbReference>
<dbReference type="Gene3D" id="2.180.10.10">
    <property type="entry name" value="RHS repeat-associated core"/>
    <property type="match status" value="2"/>
</dbReference>
<keyword evidence="5" id="KW-1185">Reference proteome</keyword>
<dbReference type="Pfam" id="PF25023">
    <property type="entry name" value="TEN_YD-shell"/>
    <property type="match status" value="1"/>
</dbReference>
<dbReference type="InterPro" id="IPR050708">
    <property type="entry name" value="T6SS_VgrG/RHS"/>
</dbReference>
<keyword evidence="1" id="KW-0677">Repeat</keyword>
<dbReference type="InterPro" id="IPR003587">
    <property type="entry name" value="Hint_dom_N"/>
</dbReference>
<organism evidence="4 5">
    <name type="scientific">Allocatelliglobosispora scoriae</name>
    <dbReference type="NCBI Taxonomy" id="643052"/>
    <lineage>
        <taxon>Bacteria</taxon>
        <taxon>Bacillati</taxon>
        <taxon>Actinomycetota</taxon>
        <taxon>Actinomycetes</taxon>
        <taxon>Micromonosporales</taxon>
        <taxon>Micromonosporaceae</taxon>
        <taxon>Allocatelliglobosispora</taxon>
    </lineage>
</organism>
<dbReference type="RefSeq" id="WP_184834094.1">
    <property type="nucleotide sequence ID" value="NZ_JACHMN010000002.1"/>
</dbReference>
<dbReference type="InterPro" id="IPR022385">
    <property type="entry name" value="Rhs_assc_core"/>
</dbReference>
<evidence type="ECO:0000256" key="1">
    <source>
        <dbReference type="ARBA" id="ARBA00022737"/>
    </source>
</evidence>
<dbReference type="SUPFAM" id="SSF51294">
    <property type="entry name" value="Hedgehog/intein (Hint) domain"/>
    <property type="match status" value="1"/>
</dbReference>
<feature type="region of interest" description="Disordered" evidence="2">
    <location>
        <begin position="1767"/>
        <end position="1796"/>
    </location>
</feature>
<comment type="caution">
    <text evidence="4">The sequence shown here is derived from an EMBL/GenBank/DDBJ whole genome shotgun (WGS) entry which is preliminary data.</text>
</comment>
<dbReference type="SMART" id="SM00306">
    <property type="entry name" value="HintN"/>
    <property type="match status" value="1"/>
</dbReference>
<dbReference type="PANTHER" id="PTHR32305:SF17">
    <property type="entry name" value="TRNA NUCLEASE WAPA"/>
    <property type="match status" value="1"/>
</dbReference>
<dbReference type="Pfam" id="PF07591">
    <property type="entry name" value="PT-HINT"/>
    <property type="match status" value="1"/>
</dbReference>
<name>A0A841BN88_9ACTN</name>
<dbReference type="PANTHER" id="PTHR32305">
    <property type="match status" value="1"/>
</dbReference>
<feature type="compositionally biased region" description="Low complexity" evidence="2">
    <location>
        <begin position="1644"/>
        <end position="1657"/>
    </location>
</feature>
<dbReference type="InterPro" id="IPR036844">
    <property type="entry name" value="Hint_dom_sf"/>
</dbReference>
<dbReference type="EMBL" id="JACHMN010000002">
    <property type="protein sequence ID" value="MBB5868280.1"/>
    <property type="molecule type" value="Genomic_DNA"/>
</dbReference>
<protein>
    <submittedName>
        <fullName evidence="4">RHS repeat-associated protein</fullName>
    </submittedName>
</protein>
<dbReference type="CDD" id="cd00081">
    <property type="entry name" value="Hint"/>
    <property type="match status" value="1"/>
</dbReference>
<evidence type="ECO:0000313" key="4">
    <source>
        <dbReference type="EMBL" id="MBB5868280.1"/>
    </source>
</evidence>
<proteinExistence type="predicted"/>
<evidence type="ECO:0000259" key="3">
    <source>
        <dbReference type="SMART" id="SM00306"/>
    </source>
</evidence>
<accession>A0A841BN88</accession>
<dbReference type="Proteomes" id="UP000587527">
    <property type="component" value="Unassembled WGS sequence"/>
</dbReference>
<feature type="region of interest" description="Disordered" evidence="2">
    <location>
        <begin position="1968"/>
        <end position="2040"/>
    </location>
</feature>
<evidence type="ECO:0000313" key="5">
    <source>
        <dbReference type="Proteomes" id="UP000587527"/>
    </source>
</evidence>
<dbReference type="Pfam" id="PF05593">
    <property type="entry name" value="RHS_repeat"/>
    <property type="match status" value="1"/>
</dbReference>
<feature type="region of interest" description="Disordered" evidence="2">
    <location>
        <begin position="1608"/>
        <end position="1657"/>
    </location>
</feature>
<feature type="compositionally biased region" description="Polar residues" evidence="2">
    <location>
        <begin position="2006"/>
        <end position="2040"/>
    </location>
</feature>
<feature type="domain" description="Hint" evidence="3">
    <location>
        <begin position="2039"/>
        <end position="2139"/>
    </location>
</feature>
<gene>
    <name evidence="4" type="ORF">F4553_001659</name>
</gene>
<feature type="region of interest" description="Disordered" evidence="2">
    <location>
        <begin position="93"/>
        <end position="114"/>
    </location>
</feature>
<reference evidence="4 5" key="1">
    <citation type="submission" date="2020-08" db="EMBL/GenBank/DDBJ databases">
        <title>Sequencing the genomes of 1000 actinobacteria strains.</title>
        <authorList>
            <person name="Klenk H.-P."/>
        </authorList>
    </citation>
    <scope>NUCLEOTIDE SEQUENCE [LARGE SCALE GENOMIC DNA]</scope>
    <source>
        <strain evidence="4 5">DSM 45362</strain>
    </source>
</reference>
<dbReference type="InterPro" id="IPR056823">
    <property type="entry name" value="TEN-like_YD-shell"/>
</dbReference>
<dbReference type="NCBIfam" id="TIGR01443">
    <property type="entry name" value="intein_Cterm"/>
    <property type="match status" value="1"/>
</dbReference>
<evidence type="ECO:0000256" key="2">
    <source>
        <dbReference type="SAM" id="MobiDB-lite"/>
    </source>
</evidence>
<dbReference type="NCBIfam" id="TIGR01643">
    <property type="entry name" value="YD_repeat_2x"/>
    <property type="match status" value="2"/>
</dbReference>